<evidence type="ECO:0000256" key="2">
    <source>
        <dbReference type="ARBA" id="ARBA00006679"/>
    </source>
</evidence>
<evidence type="ECO:0008006" key="10">
    <source>
        <dbReference type="Google" id="ProtNLM"/>
    </source>
</evidence>
<accession>A0A7K0CKQ2</accession>
<evidence type="ECO:0000313" key="9">
    <source>
        <dbReference type="Proteomes" id="UP000466345"/>
    </source>
</evidence>
<gene>
    <name evidence="8" type="ORF">SRB5_42180</name>
</gene>
<dbReference type="GO" id="GO:0005886">
    <property type="term" value="C:plasma membrane"/>
    <property type="evidence" value="ECO:0007669"/>
    <property type="project" value="UniProtKB-SubCell"/>
</dbReference>
<name>A0A7K0CKQ2_9ACTN</name>
<keyword evidence="3" id="KW-1003">Cell membrane</keyword>
<keyword evidence="4 7" id="KW-0812">Transmembrane</keyword>
<evidence type="ECO:0000313" key="8">
    <source>
        <dbReference type="EMBL" id="MQY14057.1"/>
    </source>
</evidence>
<evidence type="ECO:0000256" key="4">
    <source>
        <dbReference type="ARBA" id="ARBA00022692"/>
    </source>
</evidence>
<keyword evidence="9" id="KW-1185">Reference proteome</keyword>
<evidence type="ECO:0000256" key="6">
    <source>
        <dbReference type="ARBA" id="ARBA00023136"/>
    </source>
</evidence>
<proteinExistence type="inferred from homology"/>
<dbReference type="EMBL" id="WEGJ01000017">
    <property type="protein sequence ID" value="MQY14057.1"/>
    <property type="molecule type" value="Genomic_DNA"/>
</dbReference>
<comment type="caution">
    <text evidence="8">The sequence shown here is derived from an EMBL/GenBank/DDBJ whole genome shotgun (WGS) entry which is preliminary data.</text>
</comment>
<dbReference type="OrthoDB" id="346004at2"/>
<keyword evidence="5 7" id="KW-1133">Transmembrane helix</keyword>
<dbReference type="PANTHER" id="PTHR33452">
    <property type="entry name" value="OXIDOREDUCTASE CATD-RELATED"/>
    <property type="match status" value="1"/>
</dbReference>
<evidence type="ECO:0000256" key="7">
    <source>
        <dbReference type="SAM" id="Phobius"/>
    </source>
</evidence>
<evidence type="ECO:0000256" key="3">
    <source>
        <dbReference type="ARBA" id="ARBA00022475"/>
    </source>
</evidence>
<organism evidence="8 9">
    <name type="scientific">Streptomyces smaragdinus</name>
    <dbReference type="NCBI Taxonomy" id="2585196"/>
    <lineage>
        <taxon>Bacteria</taxon>
        <taxon>Bacillati</taxon>
        <taxon>Actinomycetota</taxon>
        <taxon>Actinomycetes</taxon>
        <taxon>Kitasatosporales</taxon>
        <taxon>Streptomycetaceae</taxon>
        <taxon>Streptomyces</taxon>
    </lineage>
</organism>
<feature type="transmembrane region" description="Helical" evidence="7">
    <location>
        <begin position="132"/>
        <end position="152"/>
    </location>
</feature>
<dbReference type="InterPro" id="IPR051907">
    <property type="entry name" value="DoxX-like_oxidoreductase"/>
</dbReference>
<reference evidence="8 9" key="1">
    <citation type="submission" date="2019-10" db="EMBL/GenBank/DDBJ databases">
        <title>Streptomyces smaragdinus sp. nov. and Streptomyces fabii sp. nov., isolated from the gut of fungus growing-termite Macrotermes natalensis.</title>
        <authorList>
            <person name="Schwitalla J."/>
            <person name="Benndorf R."/>
            <person name="Martin K."/>
            <person name="De Beer W."/>
            <person name="Kaster A.-K."/>
            <person name="Vollmers J."/>
            <person name="Poulsen M."/>
            <person name="Beemelmanns C."/>
        </authorList>
    </citation>
    <scope>NUCLEOTIDE SEQUENCE [LARGE SCALE GENOMIC DNA]</scope>
    <source>
        <strain evidence="8 9">RB5</strain>
    </source>
</reference>
<keyword evidence="6 7" id="KW-0472">Membrane</keyword>
<protein>
    <recommendedName>
        <fullName evidence="10">DoxX family protein</fullName>
    </recommendedName>
</protein>
<feature type="transmembrane region" description="Helical" evidence="7">
    <location>
        <begin position="164"/>
        <end position="184"/>
    </location>
</feature>
<comment type="subcellular location">
    <subcellularLocation>
        <location evidence="1">Cell membrane</location>
        <topology evidence="1">Multi-pass membrane protein</topology>
    </subcellularLocation>
</comment>
<comment type="similarity">
    <text evidence="2">Belongs to the DoxX family.</text>
</comment>
<feature type="transmembrane region" description="Helical" evidence="7">
    <location>
        <begin position="87"/>
        <end position="112"/>
    </location>
</feature>
<dbReference type="Pfam" id="PF07681">
    <property type="entry name" value="DoxX"/>
    <property type="match status" value="1"/>
</dbReference>
<dbReference type="AlphaFoldDB" id="A0A7K0CKQ2"/>
<dbReference type="InterPro" id="IPR032808">
    <property type="entry name" value="DoxX"/>
</dbReference>
<dbReference type="PANTHER" id="PTHR33452:SF1">
    <property type="entry name" value="INNER MEMBRANE PROTEIN YPHA-RELATED"/>
    <property type="match status" value="1"/>
</dbReference>
<dbReference type="Proteomes" id="UP000466345">
    <property type="component" value="Unassembled WGS sequence"/>
</dbReference>
<evidence type="ECO:0000256" key="5">
    <source>
        <dbReference type="ARBA" id="ARBA00022989"/>
    </source>
</evidence>
<evidence type="ECO:0000256" key="1">
    <source>
        <dbReference type="ARBA" id="ARBA00004651"/>
    </source>
</evidence>
<sequence length="186" mass="18965">MPFVTYTDMTLASVQPGIPVSTAPTVRDVGLLLLRLCICVIMTTHGTQKLFGWFGGPGLTATGRFFEGVGYPSGRVMGLVAGLCETLGGLGLGLGLLTPLAGAAVLGTMLNALSVHWTGGLFASNQGFEYELMLAGTAAALILTGPGSLAADRLLPVLGDDRRGGVRVAALLLAVAAAGLVLLIRD</sequence>